<gene>
    <name evidence="3" type="ORF">DW782_08445</name>
</gene>
<keyword evidence="1" id="KW-0238">DNA-binding</keyword>
<comment type="caution">
    <text evidence="3">The sequence shown here is derived from an EMBL/GenBank/DDBJ whole genome shotgun (WGS) entry which is preliminary data.</text>
</comment>
<dbReference type="InterPro" id="IPR013762">
    <property type="entry name" value="Integrase-like_cat_sf"/>
</dbReference>
<organism evidence="3 4">
    <name type="scientific">Parabacteroides distasonis</name>
    <dbReference type="NCBI Taxonomy" id="823"/>
    <lineage>
        <taxon>Bacteria</taxon>
        <taxon>Pseudomonadati</taxon>
        <taxon>Bacteroidota</taxon>
        <taxon>Bacteroidia</taxon>
        <taxon>Bacteroidales</taxon>
        <taxon>Tannerellaceae</taxon>
        <taxon>Parabacteroides</taxon>
    </lineage>
</organism>
<dbReference type="Proteomes" id="UP000284660">
    <property type="component" value="Unassembled WGS sequence"/>
</dbReference>
<dbReference type="GO" id="GO:0015074">
    <property type="term" value="P:DNA integration"/>
    <property type="evidence" value="ECO:0007669"/>
    <property type="project" value="InterPro"/>
</dbReference>
<reference evidence="3 4" key="1">
    <citation type="submission" date="2018-08" db="EMBL/GenBank/DDBJ databases">
        <title>A genome reference for cultivated species of the human gut microbiota.</title>
        <authorList>
            <person name="Zou Y."/>
            <person name="Xue W."/>
            <person name="Luo G."/>
        </authorList>
    </citation>
    <scope>NUCLEOTIDE SEQUENCE [LARGE SCALE GENOMIC DNA]</scope>
    <source>
        <strain evidence="3 4">AM30-4</strain>
    </source>
</reference>
<evidence type="ECO:0000256" key="1">
    <source>
        <dbReference type="ARBA" id="ARBA00023125"/>
    </source>
</evidence>
<evidence type="ECO:0000256" key="2">
    <source>
        <dbReference type="ARBA" id="ARBA00023172"/>
    </source>
</evidence>
<evidence type="ECO:0000313" key="3">
    <source>
        <dbReference type="EMBL" id="RHD75682.1"/>
    </source>
</evidence>
<protein>
    <recommendedName>
        <fullName evidence="5">Phage integrase SAM-like domain-containing protein</fullName>
    </recommendedName>
</protein>
<dbReference type="GO" id="GO:0006310">
    <property type="term" value="P:DNA recombination"/>
    <property type="evidence" value="ECO:0007669"/>
    <property type="project" value="UniProtKB-KW"/>
</dbReference>
<accession>A0A3R6J8C6</accession>
<keyword evidence="2" id="KW-0233">DNA recombination</keyword>
<dbReference type="EMBL" id="QSJN01000004">
    <property type="protein sequence ID" value="RHD75682.1"/>
    <property type="molecule type" value="Genomic_DNA"/>
</dbReference>
<evidence type="ECO:0000313" key="4">
    <source>
        <dbReference type="Proteomes" id="UP000284660"/>
    </source>
</evidence>
<dbReference type="RefSeq" id="WP_008779345.1">
    <property type="nucleotide sequence ID" value="NZ_CP103148.1"/>
</dbReference>
<dbReference type="GO" id="GO:0003677">
    <property type="term" value="F:DNA binding"/>
    <property type="evidence" value="ECO:0007669"/>
    <property type="project" value="UniProtKB-KW"/>
</dbReference>
<evidence type="ECO:0008006" key="5">
    <source>
        <dbReference type="Google" id="ProtNLM"/>
    </source>
</evidence>
<dbReference type="Gene3D" id="1.10.150.130">
    <property type="match status" value="1"/>
</dbReference>
<proteinExistence type="predicted"/>
<dbReference type="Gene3D" id="1.10.443.10">
    <property type="entry name" value="Intergrase catalytic core"/>
    <property type="match status" value="1"/>
</dbReference>
<dbReference type="InterPro" id="IPR010998">
    <property type="entry name" value="Integrase_recombinase_N"/>
</dbReference>
<dbReference type="InterPro" id="IPR011010">
    <property type="entry name" value="DNA_brk_join_enz"/>
</dbReference>
<dbReference type="AlphaFoldDB" id="A0A3R6J8C6"/>
<dbReference type="SUPFAM" id="SSF56349">
    <property type="entry name" value="DNA breaking-rejoining enzymes"/>
    <property type="match status" value="1"/>
</dbReference>
<sequence>MERITIFIRTKKKSGSIRLRFRLIDGREVDLYHKSEIKADLKDLEKFNADGSLKSKVSIYNKPLFESISREIAAISKVYSEVKDKGIFVNGDMFEEMIDRELHPEKVQRDSNSLLLPRFDRFIKRGFKDGVFGEGRMKHYQVLYNELERFLLIKKKANILPFDFSADDIMDFRNFLFDEYKYVAKNRNLYANVASRNIPTERRGGNTVSTKLKKLQAFFNELEDKEEIAKSPFRKLGKERKRLALKEKYDDPVYLTKDEFVKVMNVDVPDKLQETKDVFLLQCAFGCRVGDFKALTMGKVKVNSDGIPFIHYLPQKTMREQSDYKEVETPVIRYALDIITKYKFNFPVLKYVSGKSGYNAKIKLLLQHCGIDRECKVFDEATGENKLIPLYELGSSKLCRKTHVDVMNKVQIDLYAAGLHKSGSDAVNRYTKMELKDRFALMCTAFEQPMYKVDKDLNVIK</sequence>
<name>A0A3R6J8C6_PARDI</name>